<dbReference type="SUPFAM" id="SSF53720">
    <property type="entry name" value="ALDH-like"/>
    <property type="match status" value="1"/>
</dbReference>
<keyword evidence="3" id="KW-1185">Reference proteome</keyword>
<dbReference type="InterPro" id="IPR015590">
    <property type="entry name" value="Aldehyde_DH_dom"/>
</dbReference>
<comment type="caution">
    <text evidence="2">The sequence shown here is derived from an EMBL/GenBank/DDBJ whole genome shotgun (WGS) entry which is preliminary data.</text>
</comment>
<protein>
    <recommendedName>
        <fullName evidence="1">Aldehyde dehydrogenase domain-containing protein</fullName>
    </recommendedName>
</protein>
<dbReference type="GeneID" id="98161022"/>
<gene>
    <name evidence="2" type="ORF">BJX68DRAFT_267613</name>
</gene>
<reference evidence="2 3" key="1">
    <citation type="submission" date="2024-07" db="EMBL/GenBank/DDBJ databases">
        <title>Section-level genome sequencing and comparative genomics of Aspergillus sections Usti and Cavernicolus.</title>
        <authorList>
            <consortium name="Lawrence Berkeley National Laboratory"/>
            <person name="Nybo J.L."/>
            <person name="Vesth T.C."/>
            <person name="Theobald S."/>
            <person name="Frisvad J.C."/>
            <person name="Larsen T.O."/>
            <person name="Kjaerboelling I."/>
            <person name="Rothschild-Mancinelli K."/>
            <person name="Lyhne E.K."/>
            <person name="Kogle M.E."/>
            <person name="Barry K."/>
            <person name="Clum A."/>
            <person name="Na H."/>
            <person name="Ledsgaard L."/>
            <person name="Lin J."/>
            <person name="Lipzen A."/>
            <person name="Kuo A."/>
            <person name="Riley R."/>
            <person name="Mondo S."/>
            <person name="LaButti K."/>
            <person name="Haridas S."/>
            <person name="Pangalinan J."/>
            <person name="Salamov A.A."/>
            <person name="Simmons B.A."/>
            <person name="Magnuson J.K."/>
            <person name="Chen J."/>
            <person name="Drula E."/>
            <person name="Henrissat B."/>
            <person name="Wiebenga A."/>
            <person name="Lubbers R.J."/>
            <person name="Gomes A.C."/>
            <person name="Macurrencykelacurrency M.R."/>
            <person name="Stajich J."/>
            <person name="Grigoriev I.V."/>
            <person name="Mortensen U.H."/>
            <person name="De vries R.P."/>
            <person name="Baker S.E."/>
            <person name="Andersen M.R."/>
        </authorList>
    </citation>
    <scope>NUCLEOTIDE SEQUENCE [LARGE SCALE GENOMIC DNA]</scope>
    <source>
        <strain evidence="2 3">CBS 756.74</strain>
    </source>
</reference>
<dbReference type="Proteomes" id="UP001610444">
    <property type="component" value="Unassembled WGS sequence"/>
</dbReference>
<dbReference type="EMBL" id="JBFXLR010000025">
    <property type="protein sequence ID" value="KAL2848762.1"/>
    <property type="molecule type" value="Genomic_DNA"/>
</dbReference>
<dbReference type="Pfam" id="PF00171">
    <property type="entry name" value="Aldedh"/>
    <property type="match status" value="1"/>
</dbReference>
<accession>A0ABR4K9R0</accession>
<feature type="domain" description="Aldehyde dehydrogenase" evidence="1">
    <location>
        <begin position="1"/>
        <end position="81"/>
    </location>
</feature>
<dbReference type="Gene3D" id="3.40.309.10">
    <property type="entry name" value="Aldehyde Dehydrogenase, Chain A, domain 2"/>
    <property type="match status" value="1"/>
</dbReference>
<evidence type="ECO:0000259" key="1">
    <source>
        <dbReference type="Pfam" id="PF00171"/>
    </source>
</evidence>
<dbReference type="InterPro" id="IPR016163">
    <property type="entry name" value="Ald_DH_C"/>
</dbReference>
<dbReference type="InterPro" id="IPR016161">
    <property type="entry name" value="Ald_DH/histidinol_DH"/>
</dbReference>
<sequence>MGDPTDPSVNHGPQADEIQYNLVKQYIELGKRDGELILGGGPGVLRRTHNFTRRPENAQIMKEEIFGPVVSFNVFEEADVIRLGLHAGREPCNANGYGYGGGYRGNQLHESVRGI</sequence>
<evidence type="ECO:0000313" key="2">
    <source>
        <dbReference type="EMBL" id="KAL2848762.1"/>
    </source>
</evidence>
<organism evidence="2 3">
    <name type="scientific">Aspergillus pseudodeflectus</name>
    <dbReference type="NCBI Taxonomy" id="176178"/>
    <lineage>
        <taxon>Eukaryota</taxon>
        <taxon>Fungi</taxon>
        <taxon>Dikarya</taxon>
        <taxon>Ascomycota</taxon>
        <taxon>Pezizomycotina</taxon>
        <taxon>Eurotiomycetes</taxon>
        <taxon>Eurotiomycetidae</taxon>
        <taxon>Eurotiales</taxon>
        <taxon>Aspergillaceae</taxon>
        <taxon>Aspergillus</taxon>
        <taxon>Aspergillus subgen. Nidulantes</taxon>
    </lineage>
</organism>
<dbReference type="RefSeq" id="XP_070898446.1">
    <property type="nucleotide sequence ID" value="XM_071045858.1"/>
</dbReference>
<name>A0ABR4K9R0_9EURO</name>
<proteinExistence type="predicted"/>
<evidence type="ECO:0000313" key="3">
    <source>
        <dbReference type="Proteomes" id="UP001610444"/>
    </source>
</evidence>